<dbReference type="SUPFAM" id="SSF52047">
    <property type="entry name" value="RNI-like"/>
    <property type="match status" value="1"/>
</dbReference>
<accession>A0AAW2DNW2</accession>
<organism evidence="2 3">
    <name type="scientific">Lithocarpus litseifolius</name>
    <dbReference type="NCBI Taxonomy" id="425828"/>
    <lineage>
        <taxon>Eukaryota</taxon>
        <taxon>Viridiplantae</taxon>
        <taxon>Streptophyta</taxon>
        <taxon>Embryophyta</taxon>
        <taxon>Tracheophyta</taxon>
        <taxon>Spermatophyta</taxon>
        <taxon>Magnoliopsida</taxon>
        <taxon>eudicotyledons</taxon>
        <taxon>Gunneridae</taxon>
        <taxon>Pentapetalae</taxon>
        <taxon>rosids</taxon>
        <taxon>fabids</taxon>
        <taxon>Fagales</taxon>
        <taxon>Fagaceae</taxon>
        <taxon>Lithocarpus</taxon>
    </lineage>
</organism>
<dbReference type="InterPro" id="IPR032675">
    <property type="entry name" value="LRR_dom_sf"/>
</dbReference>
<dbReference type="EMBL" id="JAZDWU010000002">
    <property type="protein sequence ID" value="KAL0011789.1"/>
    <property type="molecule type" value="Genomic_DNA"/>
</dbReference>
<reference evidence="2 3" key="1">
    <citation type="submission" date="2024-01" db="EMBL/GenBank/DDBJ databases">
        <title>A telomere-to-telomere, gap-free genome of sweet tea (Lithocarpus litseifolius).</title>
        <authorList>
            <person name="Zhou J."/>
        </authorList>
    </citation>
    <scope>NUCLEOTIDE SEQUENCE [LARGE SCALE GENOMIC DNA]</scope>
    <source>
        <strain evidence="2">Zhou-2022a</strain>
        <tissue evidence="2">Leaf</tissue>
    </source>
</reference>
<dbReference type="Gene3D" id="3.80.10.10">
    <property type="entry name" value="Ribonuclease Inhibitor"/>
    <property type="match status" value="1"/>
</dbReference>
<evidence type="ECO:0000313" key="3">
    <source>
        <dbReference type="Proteomes" id="UP001459277"/>
    </source>
</evidence>
<feature type="signal peptide" evidence="1">
    <location>
        <begin position="1"/>
        <end position="17"/>
    </location>
</feature>
<protein>
    <submittedName>
        <fullName evidence="2">Uncharacterized protein</fullName>
    </submittedName>
</protein>
<evidence type="ECO:0000313" key="2">
    <source>
        <dbReference type="EMBL" id="KAL0011789.1"/>
    </source>
</evidence>
<proteinExistence type="predicted"/>
<comment type="caution">
    <text evidence="2">The sequence shown here is derived from an EMBL/GenBank/DDBJ whole genome shotgun (WGS) entry which is preliminary data.</text>
</comment>
<gene>
    <name evidence="2" type="ORF">SO802_006897</name>
</gene>
<name>A0AAW2DNW2_9ROSI</name>
<sequence>MQALLCIVCLFFNIWESLLMLSADTRSQVCSSQLRRLHLVCCYSILDEKLSEAAAKLLLLEELDITLCSLSKESLEAVGHYCPLLKSFKWNQHCFATDGFFQIECDEEAVAIAKNMP</sequence>
<keyword evidence="1" id="KW-0732">Signal</keyword>
<dbReference type="AlphaFoldDB" id="A0AAW2DNW2"/>
<feature type="chain" id="PRO_5043598481" evidence="1">
    <location>
        <begin position="18"/>
        <end position="117"/>
    </location>
</feature>
<dbReference type="PANTHER" id="PTHR38926:SF2">
    <property type="entry name" value="F-BOX_LRR-REPEAT PROTEIN 21-RELATED"/>
    <property type="match status" value="1"/>
</dbReference>
<evidence type="ECO:0000256" key="1">
    <source>
        <dbReference type="SAM" id="SignalP"/>
    </source>
</evidence>
<keyword evidence="3" id="KW-1185">Reference proteome</keyword>
<dbReference type="Proteomes" id="UP001459277">
    <property type="component" value="Unassembled WGS sequence"/>
</dbReference>
<dbReference type="PANTHER" id="PTHR38926">
    <property type="entry name" value="F-BOX DOMAIN CONTAINING PROTEIN, EXPRESSED"/>
    <property type="match status" value="1"/>
</dbReference>